<protein>
    <submittedName>
        <fullName evidence="1">Uncharacterized protein</fullName>
    </submittedName>
</protein>
<dbReference type="Proteomes" id="UP000230732">
    <property type="component" value="Unassembled WGS sequence"/>
</dbReference>
<dbReference type="AlphaFoldDB" id="A0A2M7Q4B5"/>
<comment type="caution">
    <text evidence="1">The sequence shown here is derived from an EMBL/GenBank/DDBJ whole genome shotgun (WGS) entry which is preliminary data.</text>
</comment>
<sequence>MFVVLDSRLLFQVETKTSLRLHKSPKSKAVYSFKNNKEHFLGEVPLVVFTICDSTENRTPV</sequence>
<proteinExistence type="predicted"/>
<accession>A0A2M7Q4B5</accession>
<name>A0A2M7Q4B5_9BACT</name>
<evidence type="ECO:0000313" key="2">
    <source>
        <dbReference type="Proteomes" id="UP000230732"/>
    </source>
</evidence>
<evidence type="ECO:0000313" key="1">
    <source>
        <dbReference type="EMBL" id="PIY58266.1"/>
    </source>
</evidence>
<reference evidence="2" key="1">
    <citation type="submission" date="2017-09" db="EMBL/GenBank/DDBJ databases">
        <title>Depth-based differentiation of microbial function through sediment-hosted aquifers and enrichment of novel symbionts in the deep terrestrial subsurface.</title>
        <authorList>
            <person name="Probst A.J."/>
            <person name="Ladd B."/>
            <person name="Jarett J.K."/>
            <person name="Geller-Mcgrath D.E."/>
            <person name="Sieber C.M.K."/>
            <person name="Emerson J.B."/>
            <person name="Anantharaman K."/>
            <person name="Thomas B.C."/>
            <person name="Malmstrom R."/>
            <person name="Stieglmeier M."/>
            <person name="Klingl A."/>
            <person name="Woyke T."/>
            <person name="Ryan C.M."/>
            <person name="Banfield J.F."/>
        </authorList>
    </citation>
    <scope>NUCLEOTIDE SEQUENCE [LARGE SCALE GENOMIC DNA]</scope>
</reference>
<gene>
    <name evidence="1" type="ORF">COY98_02490</name>
</gene>
<dbReference type="EMBL" id="PFKX01000043">
    <property type="protein sequence ID" value="PIY58266.1"/>
    <property type="molecule type" value="Genomic_DNA"/>
</dbReference>
<organism evidence="1 2">
    <name type="scientific">Candidatus Yonathbacteria bacterium CG_4_10_14_0_8_um_filter_43_17</name>
    <dbReference type="NCBI Taxonomy" id="1975099"/>
    <lineage>
        <taxon>Bacteria</taxon>
        <taxon>Candidatus Yonathiibacteriota</taxon>
    </lineage>
</organism>